<evidence type="ECO:0000313" key="3">
    <source>
        <dbReference type="EMBL" id="WCC80531.1"/>
    </source>
</evidence>
<feature type="compositionally biased region" description="Basic and acidic residues" evidence="1">
    <location>
        <begin position="8"/>
        <end position="19"/>
    </location>
</feature>
<evidence type="ECO:0000256" key="2">
    <source>
        <dbReference type="SAM" id="Phobius"/>
    </source>
</evidence>
<dbReference type="RefSeq" id="WP_271418711.1">
    <property type="nucleotide sequence ID" value="NZ_CP115668.1"/>
</dbReference>
<dbReference type="InterPro" id="IPR021403">
    <property type="entry name" value="DUF3043"/>
</dbReference>
<feature type="compositionally biased region" description="Basic and acidic residues" evidence="1">
    <location>
        <begin position="106"/>
        <end position="144"/>
    </location>
</feature>
<feature type="region of interest" description="Disordered" evidence="1">
    <location>
        <begin position="1"/>
        <end position="144"/>
    </location>
</feature>
<dbReference type="Proteomes" id="UP001212097">
    <property type="component" value="Chromosome"/>
</dbReference>
<reference evidence="3 4" key="1">
    <citation type="submission" date="2023-01" db="EMBL/GenBank/DDBJ databases">
        <authorList>
            <person name="Lee S.H."/>
            <person name="Jung H.S."/>
            <person name="Yun J.U."/>
        </authorList>
    </citation>
    <scope>NUCLEOTIDE SEQUENCE [LARGE SCALE GENOMIC DNA]</scope>
    <source>
        <strain evidence="3 4">CBA3108</strain>
    </source>
</reference>
<feature type="compositionally biased region" description="Low complexity" evidence="1">
    <location>
        <begin position="28"/>
        <end position="42"/>
    </location>
</feature>
<evidence type="ECO:0000313" key="4">
    <source>
        <dbReference type="Proteomes" id="UP001212097"/>
    </source>
</evidence>
<name>A0ABY7QZQ0_9ACTN</name>
<feature type="transmembrane region" description="Helical" evidence="2">
    <location>
        <begin position="166"/>
        <end position="185"/>
    </location>
</feature>
<keyword evidence="4" id="KW-1185">Reference proteome</keyword>
<dbReference type="EMBL" id="CP115668">
    <property type="protein sequence ID" value="WCC80531.1"/>
    <property type="molecule type" value="Genomic_DNA"/>
</dbReference>
<keyword evidence="2" id="KW-0472">Membrane</keyword>
<dbReference type="Pfam" id="PF11241">
    <property type="entry name" value="DUF3043"/>
    <property type="match status" value="1"/>
</dbReference>
<gene>
    <name evidence="3" type="ORF">O6R08_03210</name>
</gene>
<feature type="compositionally biased region" description="Basic and acidic residues" evidence="1">
    <location>
        <begin position="43"/>
        <end position="62"/>
    </location>
</feature>
<protein>
    <submittedName>
        <fullName evidence="3">DUF3043 domain-containing protein</fullName>
    </submittedName>
</protein>
<proteinExistence type="predicted"/>
<reference evidence="3 4" key="2">
    <citation type="submission" date="2023-06" db="EMBL/GenBank/DDBJ databases">
        <title>The Gram-positive Non-spore-bearing Anaerobic Bacilli of Human Feces.</title>
        <authorList>
            <person name="Eggerth A.H."/>
        </authorList>
    </citation>
    <scope>NUCLEOTIDE SEQUENCE [LARGE SCALE GENOMIC DNA]</scope>
    <source>
        <strain evidence="3 4">CBA3108</strain>
    </source>
</reference>
<accession>A0ABY7QZQ0</accession>
<feature type="transmembrane region" description="Helical" evidence="2">
    <location>
        <begin position="191"/>
        <end position="214"/>
    </location>
</feature>
<organism evidence="3 4">
    <name type="scientific">Cutibacterium equinum</name>
    <dbReference type="NCBI Taxonomy" id="3016342"/>
    <lineage>
        <taxon>Bacteria</taxon>
        <taxon>Bacillati</taxon>
        <taxon>Actinomycetota</taxon>
        <taxon>Actinomycetes</taxon>
        <taxon>Propionibacteriales</taxon>
        <taxon>Propionibacteriaceae</taxon>
        <taxon>Cutibacterium</taxon>
    </lineage>
</organism>
<keyword evidence="2" id="KW-1133">Transmembrane helix</keyword>
<sequence length="261" mass="29365">MGLFRPYEQGDSKKAEPADKSVTPEPGSSTDSSPSSATAAARPRSDAARPRSDAARTDQVKRPDKKRRATKDHGAEQNPGTTDQATPAAQPKPHHAAKKGPTPTRAEAEAARRERLHPTLNKKEARKRERLAKRERQAAAMEAAERRPERGYIRDYVDSRWTFSEFIMPIFLAVMVVWLGLLFIAPTAVGAINAMSLGMLIVMLGWLVDSWRLWHGAKKGIRARYPNTPLRGLWAYLNNRAMTVRRWRNPEPRVERGEKID</sequence>
<evidence type="ECO:0000256" key="1">
    <source>
        <dbReference type="SAM" id="MobiDB-lite"/>
    </source>
</evidence>
<keyword evidence="2" id="KW-0812">Transmembrane</keyword>